<evidence type="ECO:0000313" key="1">
    <source>
        <dbReference type="EMBL" id="CAG8598275.1"/>
    </source>
</evidence>
<gene>
    <name evidence="1" type="ORF">DERYTH_LOCUS7512</name>
</gene>
<dbReference type="AlphaFoldDB" id="A0A9N9GCW8"/>
<keyword evidence="2" id="KW-1185">Reference proteome</keyword>
<comment type="caution">
    <text evidence="1">The sequence shown here is derived from an EMBL/GenBank/DDBJ whole genome shotgun (WGS) entry which is preliminary data.</text>
</comment>
<accession>A0A9N9GCW8</accession>
<organism evidence="1 2">
    <name type="scientific">Dentiscutata erythropus</name>
    <dbReference type="NCBI Taxonomy" id="1348616"/>
    <lineage>
        <taxon>Eukaryota</taxon>
        <taxon>Fungi</taxon>
        <taxon>Fungi incertae sedis</taxon>
        <taxon>Mucoromycota</taxon>
        <taxon>Glomeromycotina</taxon>
        <taxon>Glomeromycetes</taxon>
        <taxon>Diversisporales</taxon>
        <taxon>Gigasporaceae</taxon>
        <taxon>Dentiscutata</taxon>
    </lineage>
</organism>
<protein>
    <submittedName>
        <fullName evidence="1">15579_t:CDS:1</fullName>
    </submittedName>
</protein>
<name>A0A9N9GCW8_9GLOM</name>
<dbReference type="EMBL" id="CAJVPY010003677">
    <property type="protein sequence ID" value="CAG8598275.1"/>
    <property type="molecule type" value="Genomic_DNA"/>
</dbReference>
<reference evidence="1" key="1">
    <citation type="submission" date="2021-06" db="EMBL/GenBank/DDBJ databases">
        <authorList>
            <person name="Kallberg Y."/>
            <person name="Tangrot J."/>
            <person name="Rosling A."/>
        </authorList>
    </citation>
    <scope>NUCLEOTIDE SEQUENCE</scope>
    <source>
        <strain evidence="1">MA453B</strain>
    </source>
</reference>
<evidence type="ECO:0000313" key="2">
    <source>
        <dbReference type="Proteomes" id="UP000789405"/>
    </source>
</evidence>
<sequence length="45" mass="5192">FKDYYGIKLDLSPLGWSISLWNDDSLSLLLFWGVAILEMSDILGW</sequence>
<proteinExistence type="predicted"/>
<feature type="non-terminal residue" evidence="1">
    <location>
        <position position="1"/>
    </location>
</feature>
<dbReference type="Proteomes" id="UP000789405">
    <property type="component" value="Unassembled WGS sequence"/>
</dbReference>